<dbReference type="KEGG" id="vg:40099830"/>
<organism evidence="1 2">
    <name type="scientific">Microbacterium phage Eleri</name>
    <dbReference type="NCBI Taxonomy" id="2079581"/>
    <lineage>
        <taxon>Viruses</taxon>
        <taxon>Duplodnaviria</taxon>
        <taxon>Heunggongvirae</taxon>
        <taxon>Uroviricota</taxon>
        <taxon>Caudoviricetes</taxon>
        <taxon>Elerivirus</taxon>
        <taxon>Elerivirus eleri</taxon>
    </lineage>
</organism>
<proteinExistence type="predicted"/>
<evidence type="ECO:0000313" key="2">
    <source>
        <dbReference type="Proteomes" id="UP000241926"/>
    </source>
</evidence>
<dbReference type="OrthoDB" id="22300at10239"/>
<name>A0A2L0HNR1_9CAUD</name>
<protein>
    <submittedName>
        <fullName evidence="1">Tail terminator</fullName>
    </submittedName>
</protein>
<keyword evidence="2" id="KW-1185">Reference proteome</keyword>
<gene>
    <name evidence="1" type="primary">11</name>
    <name evidence="1" type="ORF">SEA_ELERI_11</name>
</gene>
<dbReference type="RefSeq" id="YP_009623049.1">
    <property type="nucleotide sequence ID" value="NC_042109.1"/>
</dbReference>
<dbReference type="Proteomes" id="UP000241926">
    <property type="component" value="Segment"/>
</dbReference>
<accession>A0A2L0HNR1</accession>
<evidence type="ECO:0000313" key="1">
    <source>
        <dbReference type="EMBL" id="AUX83349.1"/>
    </source>
</evidence>
<dbReference type="EMBL" id="MG839027">
    <property type="protein sequence ID" value="AUX83349.1"/>
    <property type="molecule type" value="Genomic_DNA"/>
</dbReference>
<sequence length="122" mass="12676">MNLQSLKATLEAALAGQAEVVVGFPKSNAKAPFVAIRPLVLIEGDEGTAITGDFMTLDDQTSAYCAGASVEASYNLALLVMGACQATRVDGYVLTTSMGYSGALVEGLYESQVTIQHNRGGI</sequence>
<reference evidence="1 2" key="1">
    <citation type="submission" date="2018-01" db="EMBL/GenBank/DDBJ databases">
        <authorList>
            <person name="Jones A.E."/>
            <person name="Sivanathan V."/>
            <person name="Betsko A.J."/>
            <person name="Aull H.G."/>
            <person name="Zack K.M."/>
            <person name="Kukan E.N."/>
            <person name="Garlena R.A."/>
            <person name="Russell D.A."/>
            <person name="Pope W.H."/>
            <person name="Jacobs-Sera D."/>
            <person name="Hatfull G.F."/>
        </authorList>
    </citation>
    <scope>NUCLEOTIDE SEQUENCE [LARGE SCALE GENOMIC DNA]</scope>
</reference>
<dbReference type="GeneID" id="40099830"/>